<evidence type="ECO:0000313" key="3">
    <source>
        <dbReference type="EMBL" id="ACY76168.1"/>
    </source>
</evidence>
<dbReference type="RefSeq" id="YP_214523.1">
    <property type="nucleotide sequence ID" value="NC_006883.2"/>
</dbReference>
<keyword evidence="2" id="KW-0378">Hydrolase</keyword>
<dbReference type="SMART" id="SM00507">
    <property type="entry name" value="HNHc"/>
    <property type="match status" value="1"/>
</dbReference>
<dbReference type="InterPro" id="IPR052892">
    <property type="entry name" value="NA-targeting_endonuclease"/>
</dbReference>
<dbReference type="InterPro" id="IPR029471">
    <property type="entry name" value="HNH_5"/>
</dbReference>
<dbReference type="GO" id="GO:0004519">
    <property type="term" value="F:endonuclease activity"/>
    <property type="evidence" value="ECO:0007669"/>
    <property type="project" value="UniProtKB-KW"/>
</dbReference>
<reference evidence="2 4" key="3">
    <citation type="journal article" date="2010" name="Environ. Microbiol.">
        <title>Genomic analysis of oceanic cyanobacterial myoviruses compared with T4-like myoviruses from diverse hosts and environments.</title>
        <authorList>
            <person name="Sullivan M.B."/>
            <person name="Huang K.H."/>
            <person name="Ignacio-Espinoza J.C."/>
            <person name="Berlin A.M."/>
            <person name="Kelly L."/>
            <person name="Weigele P.R."/>
            <person name="DeFrancesco A.S."/>
            <person name="Kern S.E."/>
            <person name="Thompson L.R."/>
            <person name="Young S."/>
            <person name="Yandava C."/>
            <person name="Fu R."/>
            <person name="Krastins B."/>
            <person name="Chase M."/>
            <person name="Sarracino D."/>
            <person name="Osburne M.S."/>
            <person name="Henn M.R."/>
            <person name="Chisholm S.W."/>
        </authorList>
    </citation>
    <scope>NUCLEOTIDE SEQUENCE [LARGE SCALE GENOMIC DNA]</scope>
</reference>
<proteinExistence type="predicted"/>
<dbReference type="Proteomes" id="UP000013923">
    <property type="component" value="Genome"/>
</dbReference>
<reference evidence="2 4" key="1">
    <citation type="journal article" date="2005" name="PLoS Biol.">
        <title>Three Prochlorococcus cyanophage genomes: signature features and ecological interpretations.</title>
        <authorList>
            <person name="Sullivan M.B."/>
            <person name="Coleman M.L."/>
            <person name="Weigele P."/>
            <person name="Rohwer F."/>
            <person name="Chisholm S.W."/>
        </authorList>
    </citation>
    <scope>NUCLEOTIDE SEQUENCE</scope>
</reference>
<dbReference type="Pfam" id="PF14279">
    <property type="entry name" value="HNH_5"/>
    <property type="match status" value="1"/>
</dbReference>
<dbReference type="KEGG" id="vg:3294195"/>
<accession>Q58M63</accession>
<organismHost>
    <name type="scientific">Prochlorococcus</name>
    <dbReference type="NCBI Taxonomy" id="1218"/>
</organismHost>
<name>Q58M63_BPPRM</name>
<feature type="domain" description="HNH nuclease" evidence="1">
    <location>
        <begin position="25"/>
        <end position="75"/>
    </location>
</feature>
<dbReference type="Gene3D" id="1.10.30.50">
    <property type="match status" value="1"/>
</dbReference>
<evidence type="ECO:0000313" key="4">
    <source>
        <dbReference type="Proteomes" id="UP000000991"/>
    </source>
</evidence>
<dbReference type="InterPro" id="IPR003615">
    <property type="entry name" value="HNH_nuc"/>
</dbReference>
<dbReference type="PANTHER" id="PTHR33877">
    <property type="entry name" value="SLL1193 PROTEIN"/>
    <property type="match status" value="1"/>
</dbReference>
<dbReference type="PANTHER" id="PTHR33877:SF2">
    <property type="entry name" value="OS07G0170200 PROTEIN"/>
    <property type="match status" value="1"/>
</dbReference>
<dbReference type="CDD" id="cd00085">
    <property type="entry name" value="HNHc"/>
    <property type="match status" value="1"/>
</dbReference>
<dbReference type="EMBL" id="GU071092">
    <property type="protein sequence ID" value="ACY76168.1"/>
    <property type="molecule type" value="Genomic_DNA"/>
</dbReference>
<gene>
    <name evidence="3" type="ORF">PCMG_00292</name>
    <name evidence="2" type="ORF">PSSM2_292</name>
</gene>
<keyword evidence="2" id="KW-0540">Nuclease</keyword>
<evidence type="ECO:0000313" key="2">
    <source>
        <dbReference type="EMBL" id="AAX44669.1"/>
    </source>
</evidence>
<dbReference type="OrthoDB" id="22258at10239"/>
<organism evidence="2 4">
    <name type="scientific">Prochlorococcus phage P-SSM2</name>
    <dbReference type="NCBI Taxonomy" id="268746"/>
    <lineage>
        <taxon>Viruses</taxon>
        <taxon>Duplodnaviria</taxon>
        <taxon>Heunggongvirae</taxon>
        <taxon>Uroviricota</taxon>
        <taxon>Caudoviricetes</taxon>
        <taxon>Pantevenvirales</taxon>
        <taxon>Kyanoviridae</taxon>
        <taxon>Salacisavirus</taxon>
        <taxon>Salacisavirus pssm2</taxon>
    </lineage>
</organism>
<dbReference type="Proteomes" id="UP000000991">
    <property type="component" value="Segment"/>
</dbReference>
<evidence type="ECO:0000259" key="1">
    <source>
        <dbReference type="SMART" id="SM00507"/>
    </source>
</evidence>
<keyword evidence="2" id="KW-0255">Endonuclease</keyword>
<keyword evidence="4" id="KW-1185">Reference proteome</keyword>
<reference evidence="3 5" key="2">
    <citation type="submission" date="2009-10" db="EMBL/GenBank/DDBJ databases">
        <title>The Genome Sequence of Prochlorococcus phage P-SSM2.</title>
        <authorList>
            <consortium name="The Broad Institute Genome Sequencing Platform"/>
            <person name="Henn M.R."/>
            <person name="Sullivan M.S."/>
            <person name="Osburne M.S."/>
            <person name="Levin J."/>
            <person name="Malboeuf C."/>
            <person name="Casali M."/>
            <person name="Russ C."/>
            <person name="Lennon N."/>
            <person name="Chapman S.B."/>
            <person name="Erlich R."/>
            <person name="Young S.K."/>
            <person name="Koehrsen M."/>
            <person name="Yandava C."/>
            <person name="Zeng Q."/>
            <person name="Alvarado L."/>
            <person name="Anderson S."/>
            <person name="Berlin A."/>
            <person name="Borenstein D."/>
            <person name="Chen Z."/>
            <person name="Engels R."/>
            <person name="Freedman E."/>
            <person name="Gellesch M."/>
            <person name="Goldberg J."/>
            <person name="Green L."/>
            <person name="Griggs A."/>
            <person name="Gujja S."/>
            <person name="Heilman E.R."/>
            <person name="Heiman D."/>
            <person name="Hepburn T."/>
            <person name="Howarth C."/>
            <person name="Jen D."/>
            <person name="Larson L."/>
            <person name="Lewis B."/>
            <person name="Mehta T."/>
            <person name="Park D."/>
            <person name="Pearson M."/>
            <person name="Richards J."/>
            <person name="Rizzolo K."/>
            <person name="Roberts A."/>
            <person name="Ryan E."/>
            <person name="Saif S."/>
            <person name="Shea T."/>
            <person name="Shenoy N."/>
            <person name="Sisk P."/>
            <person name="Stolte C."/>
            <person name="Sykes S."/>
            <person name="Walk T."/>
            <person name="White J."/>
            <person name="Yu Q."/>
            <person name="Coleman M.L."/>
            <person name="Huang K.H."/>
            <person name="Weigele P.R."/>
            <person name="DeFrancesco A.S."/>
            <person name="Kern S.E."/>
            <person name="Thompson L.R."/>
            <person name="Fu R."/>
            <person name="Hombeck B."/>
            <person name="Chisholm S.W."/>
            <person name="Haas B."/>
            <person name="Nusbaum C."/>
            <person name="Birren B."/>
        </authorList>
    </citation>
    <scope>NUCLEOTIDE SEQUENCE [LARGE SCALE GENOMIC DNA]</scope>
    <source>
        <strain evidence="3">P-SSM2</strain>
    </source>
</reference>
<sequence length="123" mass="14772">MTILHTPKAYVFNLQTTSSSEAKRLWRRDIKESWNFKCAYCGSEDHLTIDHIVPRAKGGPDFTKNVLCCCHSCNQDKGHEDWEEWFFNQSFFSLERYHEIRKWMRPDPPKDLFAYRPRRNNLT</sequence>
<dbReference type="EMBL" id="AY939844">
    <property type="protein sequence ID" value="AAX44669.1"/>
    <property type="molecule type" value="Genomic_DNA"/>
</dbReference>
<protein>
    <submittedName>
        <fullName evidence="2">Putative endonuclease</fullName>
    </submittedName>
</protein>
<dbReference type="GeneID" id="3294195"/>
<evidence type="ECO:0000313" key="5">
    <source>
        <dbReference type="Proteomes" id="UP000013923"/>
    </source>
</evidence>